<dbReference type="PANTHER" id="PTHR33745:SF8">
    <property type="entry name" value="BLUE-LIGHT PHOTORECEPTOR"/>
    <property type="match status" value="1"/>
</dbReference>
<gene>
    <name evidence="2" type="ORF">AB986_01365</name>
</gene>
<protein>
    <recommendedName>
        <fullName evidence="1">STAS domain-containing protein</fullName>
    </recommendedName>
</protein>
<evidence type="ECO:0000259" key="1">
    <source>
        <dbReference type="PROSITE" id="PS50801"/>
    </source>
</evidence>
<dbReference type="Pfam" id="PF01740">
    <property type="entry name" value="STAS"/>
    <property type="match status" value="1"/>
</dbReference>
<evidence type="ECO:0000313" key="2">
    <source>
        <dbReference type="EMBL" id="KMM38006.1"/>
    </source>
</evidence>
<dbReference type="RefSeq" id="WP_048309090.1">
    <property type="nucleotide sequence ID" value="NZ_CP119526.1"/>
</dbReference>
<keyword evidence="3" id="KW-1185">Reference proteome</keyword>
<dbReference type="InterPro" id="IPR002645">
    <property type="entry name" value="STAS_dom"/>
</dbReference>
<dbReference type="EMBL" id="LELK01000001">
    <property type="protein sequence ID" value="KMM38006.1"/>
    <property type="molecule type" value="Genomic_DNA"/>
</dbReference>
<dbReference type="CDD" id="cd07041">
    <property type="entry name" value="STAS_RsbR_RsbS_like"/>
    <property type="match status" value="1"/>
</dbReference>
<reference evidence="2" key="1">
    <citation type="submission" date="2015-06" db="EMBL/GenBank/DDBJ databases">
        <authorList>
            <person name="Liu B."/>
            <person name="Wang J."/>
            <person name="Zhu Y."/>
            <person name="Liu G."/>
            <person name="Chen Q."/>
            <person name="Zheng C."/>
            <person name="Che J."/>
            <person name="Ge C."/>
            <person name="Shi H."/>
            <person name="Pan Z."/>
            <person name="Liu X."/>
        </authorList>
    </citation>
    <scope>NUCLEOTIDE SEQUENCE [LARGE SCALE GENOMIC DNA]</scope>
    <source>
        <strain evidence="2">DSM 16346</strain>
    </source>
</reference>
<dbReference type="InterPro" id="IPR051932">
    <property type="entry name" value="Bact_StressResp_Reg"/>
</dbReference>
<dbReference type="PROSITE" id="PS50801">
    <property type="entry name" value="STAS"/>
    <property type="match status" value="1"/>
</dbReference>
<dbReference type="AlphaFoldDB" id="A0A0J6CP38"/>
<dbReference type="Proteomes" id="UP000035996">
    <property type="component" value="Unassembled WGS sequence"/>
</dbReference>
<dbReference type="Gene3D" id="3.30.750.24">
    <property type="entry name" value="STAS domain"/>
    <property type="match status" value="1"/>
</dbReference>
<accession>A0A0J6CP38</accession>
<dbReference type="PANTHER" id="PTHR33745">
    <property type="entry name" value="RSBT ANTAGONIST PROTEIN RSBS-RELATED"/>
    <property type="match status" value="1"/>
</dbReference>
<name>A0A0J6CP38_9BACL</name>
<organism evidence="2 3">
    <name type="scientific">Guptibacillus hwajinpoensis</name>
    <dbReference type="NCBI Taxonomy" id="208199"/>
    <lineage>
        <taxon>Bacteria</taxon>
        <taxon>Bacillati</taxon>
        <taxon>Bacillota</taxon>
        <taxon>Bacilli</taxon>
        <taxon>Bacillales</taxon>
        <taxon>Guptibacillaceae</taxon>
        <taxon>Guptibacillus</taxon>
    </lineage>
</organism>
<dbReference type="OrthoDB" id="9800154at2"/>
<dbReference type="InterPro" id="IPR036513">
    <property type="entry name" value="STAS_dom_sf"/>
</dbReference>
<dbReference type="SUPFAM" id="SSF52091">
    <property type="entry name" value="SpoIIaa-like"/>
    <property type="match status" value="1"/>
</dbReference>
<evidence type="ECO:0000313" key="3">
    <source>
        <dbReference type="Proteomes" id="UP000035996"/>
    </source>
</evidence>
<feature type="domain" description="STAS" evidence="1">
    <location>
        <begin position="171"/>
        <end position="272"/>
    </location>
</feature>
<proteinExistence type="predicted"/>
<sequence>MEDILFEIGNKIVTDRYQLAKSIFTLQDESYGKKLKLSRVKEDQILDWRAELIEYIGKALYISDADITHDIRTWAKATGHLAISNGIPLEESFRVLTLFRRVSFEAAMREIQMKSLTACPLDVSKRIDAIIEEVTFTYNGICIGYHSQHQVKDLLTDDQLHITIIPITDTLALLPMTGSIHPKHTDLIMKETLNQCYDKQLSDILFDLSGVSNLDLPTVNSLTRMKKALTYSGISMCICGIQPSTALSMVAQGCNLNGLTIFSTLRQALLKRGIRQTAAK</sequence>
<dbReference type="STRING" id="157733.AB986_01365"/>
<comment type="caution">
    <text evidence="2">The sequence shown here is derived from an EMBL/GenBank/DDBJ whole genome shotgun (WGS) entry which is preliminary data.</text>
</comment>